<comment type="catalytic activity">
    <reaction evidence="14">
        <text>pyruvate + ATP = phosphoenolpyruvate + ADP + H(+)</text>
        <dbReference type="Rhea" id="RHEA:18157"/>
        <dbReference type="ChEBI" id="CHEBI:15361"/>
        <dbReference type="ChEBI" id="CHEBI:15378"/>
        <dbReference type="ChEBI" id="CHEBI:30616"/>
        <dbReference type="ChEBI" id="CHEBI:58702"/>
        <dbReference type="ChEBI" id="CHEBI:456216"/>
        <dbReference type="EC" id="2.7.1.40"/>
    </reaction>
</comment>
<keyword evidence="19" id="KW-1185">Reference proteome</keyword>
<comment type="cofactor">
    <cofactor evidence="1">
        <name>K(+)</name>
        <dbReference type="ChEBI" id="CHEBI:29103"/>
    </cofactor>
</comment>
<dbReference type="NCBIfam" id="NF004491">
    <property type="entry name" value="PRK05826.1"/>
    <property type="match status" value="1"/>
</dbReference>
<evidence type="ECO:0000313" key="18">
    <source>
        <dbReference type="EMBL" id="MBB5056676.1"/>
    </source>
</evidence>
<dbReference type="GO" id="GO:0030955">
    <property type="term" value="F:potassium ion binding"/>
    <property type="evidence" value="ECO:0007669"/>
    <property type="project" value="UniProtKB-UniRule"/>
</dbReference>
<organism evidence="18 19">
    <name type="scientific">Granulicella aggregans</name>
    <dbReference type="NCBI Taxonomy" id="474949"/>
    <lineage>
        <taxon>Bacteria</taxon>
        <taxon>Pseudomonadati</taxon>
        <taxon>Acidobacteriota</taxon>
        <taxon>Terriglobia</taxon>
        <taxon>Terriglobales</taxon>
        <taxon>Acidobacteriaceae</taxon>
        <taxon>Granulicella</taxon>
    </lineage>
</organism>
<keyword evidence="8 14" id="KW-0418">Kinase</keyword>
<dbReference type="GO" id="GO:0004743">
    <property type="term" value="F:pyruvate kinase activity"/>
    <property type="evidence" value="ECO:0007669"/>
    <property type="project" value="UniProtKB-UniRule"/>
</dbReference>
<evidence type="ECO:0000256" key="14">
    <source>
        <dbReference type="RuleBase" id="RU000504"/>
    </source>
</evidence>
<evidence type="ECO:0000256" key="4">
    <source>
        <dbReference type="ARBA" id="ARBA00012142"/>
    </source>
</evidence>
<dbReference type="InterPro" id="IPR015793">
    <property type="entry name" value="Pyrv_Knase_brl"/>
</dbReference>
<dbReference type="InterPro" id="IPR011037">
    <property type="entry name" value="Pyrv_Knase-like_insert_dom_sf"/>
</dbReference>
<comment type="caution">
    <text evidence="18">The sequence shown here is derived from an EMBL/GenBank/DDBJ whole genome shotgun (WGS) entry which is preliminary data.</text>
</comment>
<accession>A0A7W7ZB58</accession>
<gene>
    <name evidence="18" type="ORF">HDF16_001361</name>
</gene>
<reference evidence="18 19" key="1">
    <citation type="submission" date="2020-08" db="EMBL/GenBank/DDBJ databases">
        <title>Genomic Encyclopedia of Type Strains, Phase IV (KMG-V): Genome sequencing to study the core and pangenomes of soil and plant-associated prokaryotes.</title>
        <authorList>
            <person name="Whitman W."/>
        </authorList>
    </citation>
    <scope>NUCLEOTIDE SEQUENCE [LARGE SCALE GENOMIC DNA]</scope>
    <source>
        <strain evidence="18 19">M8UP14</strain>
    </source>
</reference>
<keyword evidence="7" id="KW-0547">Nucleotide-binding</keyword>
<protein>
    <recommendedName>
        <fullName evidence="4 13">Pyruvate kinase</fullName>
        <ecNumber evidence="4 13">2.7.1.40</ecNumber>
    </recommendedName>
</protein>
<dbReference type="FunFam" id="2.40.33.10:FF:000001">
    <property type="entry name" value="Pyruvate kinase"/>
    <property type="match status" value="1"/>
</dbReference>
<keyword evidence="12 18" id="KW-0670">Pyruvate</keyword>
<evidence type="ECO:0000256" key="11">
    <source>
        <dbReference type="ARBA" id="ARBA00023152"/>
    </source>
</evidence>
<dbReference type="Pfam" id="PF02887">
    <property type="entry name" value="PK_C"/>
    <property type="match status" value="1"/>
</dbReference>
<feature type="domain" description="Pyruvate kinase C-terminal" evidence="17">
    <location>
        <begin position="405"/>
        <end position="517"/>
    </location>
</feature>
<evidence type="ECO:0000256" key="2">
    <source>
        <dbReference type="ARBA" id="ARBA00004997"/>
    </source>
</evidence>
<dbReference type="NCBIfam" id="TIGR01064">
    <property type="entry name" value="pyruv_kin"/>
    <property type="match status" value="1"/>
</dbReference>
<dbReference type="UniPathway" id="UPA00109">
    <property type="reaction ID" value="UER00188"/>
</dbReference>
<dbReference type="InterPro" id="IPR036918">
    <property type="entry name" value="Pyrv_Knase_C_sf"/>
</dbReference>
<evidence type="ECO:0000256" key="1">
    <source>
        <dbReference type="ARBA" id="ARBA00001958"/>
    </source>
</evidence>
<dbReference type="InterPro" id="IPR040442">
    <property type="entry name" value="Pyrv_kinase-like_dom_sf"/>
</dbReference>
<keyword evidence="5 14" id="KW-0808">Transferase</keyword>
<dbReference type="InterPro" id="IPR001697">
    <property type="entry name" value="Pyr_Knase"/>
</dbReference>
<sequence length="536" mass="58514">MKSGKSKSDASKSATKLKKKSESKPAKKSLAPFEIAEIASIPAAPLERGRRAKIVATLGPASSSEEVFRDLVRAGLDVARLNFSHGSHAQKSELIKMVRKVSREEGKPICILADLQGPKIRTGKLVDHKPVLLVAGERLTITPREIEGTKELVGTTFTTLAENLEPGSRILLSDGLIELRVDFVKGVDVTCEIVNGGMLGENKGINLPGIAVNVPSLTEKDEEDLIFAIGEGVDTIAVSFVRTADDVLHVKKRLDALKSDAWIIAKLEKPQAIEHLDSILEVADCIMVARGDLGVEVPPEKVPAIQKHIIRRAAEYRRPVITATQMLESMIDNPRPTRAEVSDVANAIYDGSDAVMLSAESAAGKYPVASVAMMAKIVVETEHQMRTEPQHQLPRIKPTGLSVAETICECMAHAAEDLDVGAIAIFTETGATARLLSKYRPDPPIYALSPHEEVINRSMLLWGTYPIKCDRFRDTDKLIHMAESILLGPGYVHERQIVGIVAGTRTRSGATNFMRLHMIGDREADILEKKPKKKKK</sequence>
<dbReference type="SUPFAM" id="SSF52935">
    <property type="entry name" value="PK C-terminal domain-like"/>
    <property type="match status" value="1"/>
</dbReference>
<dbReference type="Gene3D" id="3.40.1380.20">
    <property type="entry name" value="Pyruvate kinase, C-terminal domain"/>
    <property type="match status" value="1"/>
</dbReference>
<dbReference type="InterPro" id="IPR018209">
    <property type="entry name" value="Pyrv_Knase_AS"/>
</dbReference>
<evidence type="ECO:0000256" key="13">
    <source>
        <dbReference type="NCBIfam" id="TIGR01064"/>
    </source>
</evidence>
<evidence type="ECO:0000256" key="15">
    <source>
        <dbReference type="SAM" id="MobiDB-lite"/>
    </source>
</evidence>
<dbReference type="Proteomes" id="UP000540989">
    <property type="component" value="Unassembled WGS sequence"/>
</dbReference>
<feature type="region of interest" description="Disordered" evidence="15">
    <location>
        <begin position="1"/>
        <end position="28"/>
    </location>
</feature>
<dbReference type="GO" id="GO:0005524">
    <property type="term" value="F:ATP binding"/>
    <property type="evidence" value="ECO:0007669"/>
    <property type="project" value="UniProtKB-KW"/>
</dbReference>
<evidence type="ECO:0000256" key="5">
    <source>
        <dbReference type="ARBA" id="ARBA00022679"/>
    </source>
</evidence>
<dbReference type="InterPro" id="IPR015806">
    <property type="entry name" value="Pyrv_Knase_insert_dom_sf"/>
</dbReference>
<dbReference type="AlphaFoldDB" id="A0A7W7ZB58"/>
<keyword evidence="9" id="KW-0067">ATP-binding</keyword>
<keyword evidence="6" id="KW-0479">Metal-binding</keyword>
<proteinExistence type="inferred from homology"/>
<dbReference type="EMBL" id="JACHIP010000002">
    <property type="protein sequence ID" value="MBB5056676.1"/>
    <property type="molecule type" value="Genomic_DNA"/>
</dbReference>
<dbReference type="RefSeq" id="WP_184214772.1">
    <property type="nucleotide sequence ID" value="NZ_JACHIP010000002.1"/>
</dbReference>
<dbReference type="Gene3D" id="2.40.33.10">
    <property type="entry name" value="PK beta-barrel domain-like"/>
    <property type="match status" value="1"/>
</dbReference>
<dbReference type="Pfam" id="PF00224">
    <property type="entry name" value="PK"/>
    <property type="match status" value="1"/>
</dbReference>
<dbReference type="SUPFAM" id="SSF51621">
    <property type="entry name" value="Phosphoenolpyruvate/pyruvate domain"/>
    <property type="match status" value="1"/>
</dbReference>
<evidence type="ECO:0000256" key="7">
    <source>
        <dbReference type="ARBA" id="ARBA00022741"/>
    </source>
</evidence>
<evidence type="ECO:0000256" key="10">
    <source>
        <dbReference type="ARBA" id="ARBA00022842"/>
    </source>
</evidence>
<dbReference type="PANTHER" id="PTHR11817">
    <property type="entry name" value="PYRUVATE KINASE"/>
    <property type="match status" value="1"/>
</dbReference>
<feature type="domain" description="Pyruvate kinase barrel" evidence="16">
    <location>
        <begin position="50"/>
        <end position="371"/>
    </location>
</feature>
<evidence type="ECO:0000259" key="16">
    <source>
        <dbReference type="Pfam" id="PF00224"/>
    </source>
</evidence>
<keyword evidence="10 14" id="KW-0460">Magnesium</keyword>
<comment type="pathway">
    <text evidence="2 14">Carbohydrate degradation; glycolysis; pyruvate from D-glyceraldehyde 3-phosphate: step 5/5.</text>
</comment>
<feature type="compositionally biased region" description="Basic and acidic residues" evidence="15">
    <location>
        <begin position="1"/>
        <end position="10"/>
    </location>
</feature>
<dbReference type="PRINTS" id="PR01050">
    <property type="entry name" value="PYRUVTKNASE"/>
</dbReference>
<dbReference type="InterPro" id="IPR015795">
    <property type="entry name" value="Pyrv_Knase_C"/>
</dbReference>
<dbReference type="SUPFAM" id="SSF50800">
    <property type="entry name" value="PK beta-barrel domain-like"/>
    <property type="match status" value="1"/>
</dbReference>
<evidence type="ECO:0000256" key="9">
    <source>
        <dbReference type="ARBA" id="ARBA00022840"/>
    </source>
</evidence>
<dbReference type="GO" id="GO:0016301">
    <property type="term" value="F:kinase activity"/>
    <property type="evidence" value="ECO:0007669"/>
    <property type="project" value="UniProtKB-KW"/>
</dbReference>
<keyword evidence="11 14" id="KW-0324">Glycolysis</keyword>
<evidence type="ECO:0000256" key="12">
    <source>
        <dbReference type="ARBA" id="ARBA00023317"/>
    </source>
</evidence>
<dbReference type="GO" id="GO:0000287">
    <property type="term" value="F:magnesium ion binding"/>
    <property type="evidence" value="ECO:0007669"/>
    <property type="project" value="UniProtKB-UniRule"/>
</dbReference>
<evidence type="ECO:0000256" key="8">
    <source>
        <dbReference type="ARBA" id="ARBA00022777"/>
    </source>
</evidence>
<evidence type="ECO:0000313" key="19">
    <source>
        <dbReference type="Proteomes" id="UP000540989"/>
    </source>
</evidence>
<dbReference type="Gene3D" id="3.20.20.60">
    <property type="entry name" value="Phosphoenolpyruvate-binding domains"/>
    <property type="match status" value="1"/>
</dbReference>
<dbReference type="PROSITE" id="PS00110">
    <property type="entry name" value="PYRUVATE_KINASE"/>
    <property type="match status" value="1"/>
</dbReference>
<dbReference type="EC" id="2.7.1.40" evidence="4 13"/>
<dbReference type="InterPro" id="IPR015813">
    <property type="entry name" value="Pyrv/PenolPyrv_kinase-like_dom"/>
</dbReference>
<evidence type="ECO:0000256" key="6">
    <source>
        <dbReference type="ARBA" id="ARBA00022723"/>
    </source>
</evidence>
<dbReference type="NCBIfam" id="NF004978">
    <property type="entry name" value="PRK06354.1"/>
    <property type="match status" value="1"/>
</dbReference>
<evidence type="ECO:0000256" key="3">
    <source>
        <dbReference type="ARBA" id="ARBA00008663"/>
    </source>
</evidence>
<comment type="similarity">
    <text evidence="3 14">Belongs to the pyruvate kinase family.</text>
</comment>
<name>A0A7W7ZB58_9BACT</name>
<evidence type="ECO:0000259" key="17">
    <source>
        <dbReference type="Pfam" id="PF02887"/>
    </source>
</evidence>